<evidence type="ECO:0000313" key="6">
    <source>
        <dbReference type="Proteomes" id="UP001160499"/>
    </source>
</evidence>
<organism evidence="5 6">
    <name type="scientific">Streptomyces pseudovenezuelae</name>
    <dbReference type="NCBI Taxonomy" id="67350"/>
    <lineage>
        <taxon>Bacteria</taxon>
        <taxon>Bacillati</taxon>
        <taxon>Actinomycetota</taxon>
        <taxon>Actinomycetes</taxon>
        <taxon>Kitasatosporales</taxon>
        <taxon>Streptomycetaceae</taxon>
        <taxon>Streptomyces</taxon>
        <taxon>Streptomyces aurantiacus group</taxon>
    </lineage>
</organism>
<sequence>MTPVDPDTGLLTPGWAGSPAASATGDTAYLQAMLDAEAALTRAQAGLGLAPAEAASAVAEAADADRFDVRSLAERARAGGNPVIPLVADLTKAVGEEYGPYVHRGATSQDILDTATMLVAARTLDLVLADLARAERALARLAADHRDTPMPGRTLTQHAVPTTFGLKAVGWRSLILDARDRIETVRAGLPAQLGGAAGTLAAFTAYGAQDPQAVVAAFARELGLKEPLLPWHTLRTPIADLAGCLAFAAGALGKAAADVLTLARTEIAEVTEGSGGGSSAMPHKANPVRSTLIAAAARRAPQLAATLYGSLVAEDERPAGAWHAEWEPLRDLLRLVGGAARDAAELAEGLRVDAAAMREHLALTHGLIVSERLSAELAPVLGRARAKALLTELAKRAYSQGRPLAELLAQEPELKDVDLDELTDPARYTGSAGALTDRALERR</sequence>
<comment type="caution">
    <text evidence="5">The sequence shown here is derived from an EMBL/GenBank/DDBJ whole genome shotgun (WGS) entry which is preliminary data.</text>
</comment>
<dbReference type="InterPro" id="IPR020557">
    <property type="entry name" value="Fumarate_lyase_CS"/>
</dbReference>
<dbReference type="NCBIfam" id="TIGR02426">
    <property type="entry name" value="protocat_pcaB"/>
    <property type="match status" value="1"/>
</dbReference>
<evidence type="ECO:0000313" key="5">
    <source>
        <dbReference type="EMBL" id="MDH6212999.1"/>
    </source>
</evidence>
<dbReference type="RefSeq" id="WP_280874043.1">
    <property type="nucleotide sequence ID" value="NZ_JARXVH010000001.1"/>
</dbReference>
<evidence type="ECO:0000256" key="2">
    <source>
        <dbReference type="ARBA" id="ARBA00034772"/>
    </source>
</evidence>
<accession>A0ABT6LCA2</accession>
<dbReference type="Pfam" id="PF10397">
    <property type="entry name" value="ADSL_C"/>
    <property type="match status" value="1"/>
</dbReference>
<dbReference type="InterPro" id="IPR008948">
    <property type="entry name" value="L-Aspartase-like"/>
</dbReference>
<dbReference type="PANTHER" id="PTHR43172:SF2">
    <property type="entry name" value="ADENYLOSUCCINATE LYASE C-TERMINAL DOMAIN-CONTAINING PROTEIN"/>
    <property type="match status" value="1"/>
</dbReference>
<evidence type="ECO:0000256" key="3">
    <source>
        <dbReference type="SAM" id="MobiDB-lite"/>
    </source>
</evidence>
<protein>
    <submittedName>
        <fullName evidence="5">3-carboxy-cis,cis-muconate cycloisomerase</fullName>
        <ecNumber evidence="5">5.5.1.2</ecNumber>
    </submittedName>
</protein>
<evidence type="ECO:0000259" key="4">
    <source>
        <dbReference type="SMART" id="SM00998"/>
    </source>
</evidence>
<keyword evidence="1" id="KW-0456">Lyase</keyword>
<dbReference type="PRINTS" id="PR00149">
    <property type="entry name" value="FUMRATELYASE"/>
</dbReference>
<dbReference type="Gene3D" id="1.10.275.10">
    <property type="entry name" value="Fumarase/aspartase (N-terminal domain)"/>
    <property type="match status" value="1"/>
</dbReference>
<dbReference type="InterPro" id="IPR012789">
    <property type="entry name" value="Protocat_PcaB-like"/>
</dbReference>
<dbReference type="EMBL" id="JARXVH010000001">
    <property type="protein sequence ID" value="MDH6212999.1"/>
    <property type="molecule type" value="Genomic_DNA"/>
</dbReference>
<feature type="region of interest" description="Disordered" evidence="3">
    <location>
        <begin position="421"/>
        <end position="443"/>
    </location>
</feature>
<dbReference type="GO" id="GO:0047472">
    <property type="term" value="F:3-carboxy-cis,cis-muconate cycloisomerase activity"/>
    <property type="evidence" value="ECO:0007669"/>
    <property type="project" value="UniProtKB-EC"/>
</dbReference>
<dbReference type="InterPro" id="IPR022761">
    <property type="entry name" value="Fumarate_lyase_N"/>
</dbReference>
<dbReference type="Pfam" id="PF00206">
    <property type="entry name" value="Lyase_1"/>
    <property type="match status" value="1"/>
</dbReference>
<dbReference type="InterPro" id="IPR019468">
    <property type="entry name" value="AdenyloSucc_lyase_C"/>
</dbReference>
<keyword evidence="5" id="KW-0413">Isomerase</keyword>
<keyword evidence="6" id="KW-1185">Reference proteome</keyword>
<dbReference type="InterPro" id="IPR000362">
    <property type="entry name" value="Fumarate_lyase_fam"/>
</dbReference>
<gene>
    <name evidence="5" type="ORF">M2283_000278</name>
</gene>
<dbReference type="SMART" id="SM00998">
    <property type="entry name" value="ADSL_C"/>
    <property type="match status" value="1"/>
</dbReference>
<dbReference type="Proteomes" id="UP001160499">
    <property type="component" value="Unassembled WGS sequence"/>
</dbReference>
<dbReference type="EC" id="5.5.1.2" evidence="5"/>
<dbReference type="CDD" id="cd01597">
    <property type="entry name" value="pCLME"/>
    <property type="match status" value="1"/>
</dbReference>
<dbReference type="PROSITE" id="PS00163">
    <property type="entry name" value="FUMARATE_LYASES"/>
    <property type="match status" value="1"/>
</dbReference>
<dbReference type="SUPFAM" id="SSF48557">
    <property type="entry name" value="L-aspartase-like"/>
    <property type="match status" value="1"/>
</dbReference>
<evidence type="ECO:0000256" key="1">
    <source>
        <dbReference type="ARBA" id="ARBA00023239"/>
    </source>
</evidence>
<reference evidence="5 6" key="1">
    <citation type="submission" date="2023-04" db="EMBL/GenBank/DDBJ databases">
        <title>Forest soil microbial communities from Buena Vista Peninsula, Colon Province, Panama.</title>
        <authorList>
            <person name="Bouskill N."/>
        </authorList>
    </citation>
    <scope>NUCLEOTIDE SEQUENCE [LARGE SCALE GENOMIC DNA]</scope>
    <source>
        <strain evidence="5 6">GGS1</strain>
    </source>
</reference>
<dbReference type="Gene3D" id="1.20.200.10">
    <property type="entry name" value="Fumarase/aspartase (Central domain)"/>
    <property type="match status" value="1"/>
</dbReference>
<name>A0ABT6LCA2_9ACTN</name>
<comment type="similarity">
    <text evidence="2">Belongs to the class-II fumarase/aspartase family.</text>
</comment>
<dbReference type="Gene3D" id="1.10.40.30">
    <property type="entry name" value="Fumarase/aspartase (C-terminal domain)"/>
    <property type="match status" value="1"/>
</dbReference>
<dbReference type="InterPro" id="IPR024083">
    <property type="entry name" value="Fumarase/histidase_N"/>
</dbReference>
<proteinExistence type="inferred from homology"/>
<dbReference type="PANTHER" id="PTHR43172">
    <property type="entry name" value="ADENYLOSUCCINATE LYASE"/>
    <property type="match status" value="1"/>
</dbReference>
<feature type="domain" description="Adenylosuccinate lyase C-terminal" evidence="4">
    <location>
        <begin position="365"/>
        <end position="440"/>
    </location>
</feature>